<evidence type="ECO:0000256" key="8">
    <source>
        <dbReference type="PROSITE-ProRule" id="PRU00622"/>
    </source>
</evidence>
<gene>
    <name evidence="11" type="ORF">OS493_032847</name>
</gene>
<dbReference type="OrthoDB" id="6018612at2759"/>
<evidence type="ECO:0000256" key="7">
    <source>
        <dbReference type="ARBA" id="ARBA00023180"/>
    </source>
</evidence>
<evidence type="ECO:0000256" key="10">
    <source>
        <dbReference type="SAM" id="Phobius"/>
    </source>
</evidence>
<evidence type="ECO:0000256" key="6">
    <source>
        <dbReference type="ARBA" id="ARBA00023136"/>
    </source>
</evidence>
<keyword evidence="12" id="KW-1185">Reference proteome</keyword>
<feature type="transmembrane region" description="Helical" evidence="10">
    <location>
        <begin position="1107"/>
        <end position="1125"/>
    </location>
</feature>
<dbReference type="InterPro" id="IPR039728">
    <property type="entry name" value="GLG1"/>
</dbReference>
<keyword evidence="4" id="KW-0677">Repeat</keyword>
<keyword evidence="7" id="KW-0325">Glycoprotein</keyword>
<sequence>MPKTIMAPLVRILSLGIIILLVSYLGNSATIKEQQTPNKVEEENLGENDGKTAQDGEQEQLESNQVHKPVQADNQGEEEKIEKNTDDQKSPDAKSQGAKKDDSAKLRFSGHQRLDDDQSDCADDITRLCSEIPKGNNFAFLICLQEKAKEDDLTTECHHMLWEYKQTFYKDPKFEKAVQERLCVDDLKRLPDCQRPGQIIPCLLENRQNLTVPSCKHMMTKMQTIFFSNFRLISNFLDDCSEDVNKYQCGRIQTELEDEDIHSQNDVLECLEEHQEELSQKCQKQIYRLAELSSDDYHLDRPLYYACLDDRERFCADIPSGEGRVYKCLKKHKSEETMSDECRARLTERQKMEAKHAKANYPLMKNCVKFYHQYKDKYECEKGNTKHGALANILICLEKAIQDDQKVSGKCQAELFDLRQQLMEDYSINPDIVAKCDFEIQMHCQKGTMKEGKTIDCLMELAEENEGNKDIIRPQCFKAIEELLKETGAGSDYRIDHTLYQACEPVVQTVCKDKGKKEEDVMILSCLMENLHTDNMIPECEEQLLHLEFFIARDFTLDPQLQKACKNDANAICQAPSLEDQDTYPVSLVISCLYRHIVLETQTQVSPKCAAHVQRVMHQRAVDVHLMPEIQHACIQDLGKHCSDQVEKGKEIQCLQDKFDNLTTTCSEAISQFTEEEGEDYKLDRTLVRACSGMLTKFCEDIVAQGNTEGVLPCLVEHKNDQGMDEKCHASIEHWQLVEMKDFKFSPEFKKSCRKDATKYCQDVKNKHDLVVCLSKKVRDAVINEEEHVISEQCRNHIRIEKEEEHITYGQAKILACLRNNREQLSKKCSAQLFQREEEEMEDPELDYKLRRSCKKMIKMFCDDVKPSEIFSCLRMNKNDPSMDDSCRAIVTKRQIRQSKDVKLDPQLRQFCKLDIPKFCQEEMDSHGQGKVVKCLKDHYDRLSDECIDYVKRLMREAARDYRMDARLSNECADDIKKYCSDAAPSAVEECLKSHLGSLASKNCRVEVVRQMKEARTDIQSDPVLFKACAVDVKRHCSEIPFGRGKVMKCLLEAHDSNPARFDRECLLHLASRMKMWKLAAIKFVPSETVGDLALSITSSSSSSKNYYFVIFASCLALIFVGGLVSHRCHIVNNRPRVFVI</sequence>
<feature type="repeat" description="Cys-rich GLG1" evidence="8">
    <location>
        <begin position="471"/>
        <end position="535"/>
    </location>
</feature>
<dbReference type="InterPro" id="IPR001893">
    <property type="entry name" value="Cys-rich_GLG1_repeat"/>
</dbReference>
<proteinExistence type="predicted"/>
<keyword evidence="5 10" id="KW-1133">Transmembrane helix</keyword>
<feature type="repeat" description="Cys-rich GLG1" evidence="8">
    <location>
        <begin position="723"/>
        <end position="782"/>
    </location>
</feature>
<evidence type="ECO:0000256" key="4">
    <source>
        <dbReference type="ARBA" id="ARBA00022737"/>
    </source>
</evidence>
<evidence type="ECO:0000313" key="11">
    <source>
        <dbReference type="EMBL" id="KAJ7370348.1"/>
    </source>
</evidence>
<feature type="repeat" description="Cys-rich GLG1" evidence="8">
    <location>
        <begin position="999"/>
        <end position="1059"/>
    </location>
</feature>
<feature type="region of interest" description="Disordered" evidence="9">
    <location>
        <begin position="33"/>
        <end position="118"/>
    </location>
</feature>
<keyword evidence="6 10" id="KW-0472">Membrane</keyword>
<dbReference type="Pfam" id="PF00839">
    <property type="entry name" value="Cys_rich_FGFR"/>
    <property type="match status" value="13"/>
</dbReference>
<accession>A0A9X0CQC7</accession>
<evidence type="ECO:0000256" key="3">
    <source>
        <dbReference type="ARBA" id="ARBA00022729"/>
    </source>
</evidence>
<dbReference type="PANTHER" id="PTHR11884">
    <property type="entry name" value="SELECTIN LIGAND RELATED"/>
    <property type="match status" value="1"/>
</dbReference>
<dbReference type="Proteomes" id="UP001163046">
    <property type="component" value="Unassembled WGS sequence"/>
</dbReference>
<keyword evidence="2 10" id="KW-0812">Transmembrane</keyword>
<dbReference type="AlphaFoldDB" id="A0A9X0CQC7"/>
<evidence type="ECO:0000256" key="9">
    <source>
        <dbReference type="SAM" id="MobiDB-lite"/>
    </source>
</evidence>
<comment type="subcellular location">
    <subcellularLocation>
        <location evidence="1">Membrane</location>
        <topology evidence="1">Single-pass type I membrane protein</topology>
    </subcellularLocation>
</comment>
<name>A0A9X0CQC7_9CNID</name>
<feature type="repeat" description="Cys-rich GLG1" evidence="8">
    <location>
        <begin position="882"/>
        <end position="944"/>
    </location>
</feature>
<evidence type="ECO:0000256" key="5">
    <source>
        <dbReference type="ARBA" id="ARBA00022989"/>
    </source>
</evidence>
<feature type="repeat" description="Cys-rich GLG1" evidence="8">
    <location>
        <begin position="277"/>
        <end position="337"/>
    </location>
</feature>
<dbReference type="InterPro" id="IPR017873">
    <property type="entry name" value="Cys-rich_GLG1_repeat_euk"/>
</dbReference>
<organism evidence="11 12">
    <name type="scientific">Desmophyllum pertusum</name>
    <dbReference type="NCBI Taxonomy" id="174260"/>
    <lineage>
        <taxon>Eukaryota</taxon>
        <taxon>Metazoa</taxon>
        <taxon>Cnidaria</taxon>
        <taxon>Anthozoa</taxon>
        <taxon>Hexacorallia</taxon>
        <taxon>Scleractinia</taxon>
        <taxon>Caryophylliina</taxon>
        <taxon>Caryophylliidae</taxon>
        <taxon>Desmophyllum</taxon>
    </lineage>
</organism>
<dbReference type="PANTHER" id="PTHR11884:SF1">
    <property type="entry name" value="GOLGI APPARATUS PROTEIN 1"/>
    <property type="match status" value="1"/>
</dbReference>
<evidence type="ECO:0000313" key="12">
    <source>
        <dbReference type="Proteomes" id="UP001163046"/>
    </source>
</evidence>
<reference evidence="11" key="1">
    <citation type="submission" date="2023-01" db="EMBL/GenBank/DDBJ databases">
        <title>Genome assembly of the deep-sea coral Lophelia pertusa.</title>
        <authorList>
            <person name="Herrera S."/>
            <person name="Cordes E."/>
        </authorList>
    </citation>
    <scope>NUCLEOTIDE SEQUENCE</scope>
    <source>
        <strain evidence="11">USNM1676648</strain>
        <tissue evidence="11">Polyp</tissue>
    </source>
</reference>
<feature type="compositionally biased region" description="Basic and acidic residues" evidence="9">
    <location>
        <begin position="77"/>
        <end position="105"/>
    </location>
</feature>
<feature type="repeat" description="Cys-rich GLG1" evidence="8">
    <location>
        <begin position="406"/>
        <end position="466"/>
    </location>
</feature>
<evidence type="ECO:0000256" key="2">
    <source>
        <dbReference type="ARBA" id="ARBA00022692"/>
    </source>
</evidence>
<dbReference type="EMBL" id="MU826867">
    <property type="protein sequence ID" value="KAJ7370348.1"/>
    <property type="molecule type" value="Genomic_DNA"/>
</dbReference>
<keyword evidence="3" id="KW-0732">Signal</keyword>
<dbReference type="PROSITE" id="PS51289">
    <property type="entry name" value="GLG1_C_RICH"/>
    <property type="match status" value="7"/>
</dbReference>
<protein>
    <recommendedName>
        <fullName evidence="13">Golgi apparatus protein 1</fullName>
    </recommendedName>
</protein>
<dbReference type="GO" id="GO:0000139">
    <property type="term" value="C:Golgi membrane"/>
    <property type="evidence" value="ECO:0007669"/>
    <property type="project" value="InterPro"/>
</dbReference>
<evidence type="ECO:0000256" key="1">
    <source>
        <dbReference type="ARBA" id="ARBA00004479"/>
    </source>
</evidence>
<evidence type="ECO:0008006" key="13">
    <source>
        <dbReference type="Google" id="ProtNLM"/>
    </source>
</evidence>
<comment type="caution">
    <text evidence="11">The sequence shown here is derived from an EMBL/GenBank/DDBJ whole genome shotgun (WGS) entry which is preliminary data.</text>
</comment>
<feature type="repeat" description="Cys-rich GLG1" evidence="8">
    <location>
        <begin position="604"/>
        <end position="663"/>
    </location>
</feature>